<sequence>MSTVHPPLTAEDFETQYDVEHRYMFIEHEDGGLFYAYGHDRDEEFARQVTEFEIEVGGLDAEDAETTAEEVHHRWAVVIAPKPEWRFTWIDTQTRRDIDESTPGAFPISLIYR</sequence>
<gene>
    <name evidence="1" type="ORF">A5779_21400</name>
</gene>
<reference evidence="2" key="1">
    <citation type="submission" date="2016-06" db="EMBL/GenBank/DDBJ databases">
        <authorList>
            <person name="Sutton G."/>
            <person name="Brinkac L."/>
            <person name="Sanka R."/>
            <person name="Adams M."/>
            <person name="Lau E."/>
            <person name="Mehaffy C."/>
            <person name="Tameris M."/>
            <person name="Hatherill M."/>
            <person name="Hanekom W."/>
            <person name="Mahomed H."/>
            <person name="Mcshane H."/>
        </authorList>
    </citation>
    <scope>NUCLEOTIDE SEQUENCE [LARGE SCALE GENOMIC DNA]</scope>
    <source>
        <strain evidence="2">852002-10433_SCH5171157</strain>
    </source>
</reference>
<evidence type="ECO:0000313" key="2">
    <source>
        <dbReference type="Proteomes" id="UP000094008"/>
    </source>
</evidence>
<dbReference type="AlphaFoldDB" id="A0A1A0W8M0"/>
<comment type="caution">
    <text evidence="1">The sequence shown here is derived from an EMBL/GenBank/DDBJ whole genome shotgun (WGS) entry which is preliminary data.</text>
</comment>
<name>A0A1A0W8M0_MYCPR</name>
<protein>
    <submittedName>
        <fullName evidence="1">Uncharacterized protein</fullName>
    </submittedName>
</protein>
<accession>A0A1A0W8M0</accession>
<dbReference type="EMBL" id="LZSY01000065">
    <property type="protein sequence ID" value="OBB92917.1"/>
    <property type="molecule type" value="Genomic_DNA"/>
</dbReference>
<dbReference type="Proteomes" id="UP000094008">
    <property type="component" value="Unassembled WGS sequence"/>
</dbReference>
<organism evidence="1 2">
    <name type="scientific">Mycolicibacterium peregrinum</name>
    <name type="common">Mycobacterium peregrinum</name>
    <dbReference type="NCBI Taxonomy" id="43304"/>
    <lineage>
        <taxon>Bacteria</taxon>
        <taxon>Bacillati</taxon>
        <taxon>Actinomycetota</taxon>
        <taxon>Actinomycetes</taxon>
        <taxon>Mycobacteriales</taxon>
        <taxon>Mycobacteriaceae</taxon>
        <taxon>Mycolicibacterium</taxon>
    </lineage>
</organism>
<proteinExistence type="predicted"/>
<dbReference type="OrthoDB" id="4632888at2"/>
<evidence type="ECO:0000313" key="1">
    <source>
        <dbReference type="EMBL" id="OBB92917.1"/>
    </source>
</evidence>
<dbReference type="RefSeq" id="WP_064880903.1">
    <property type="nucleotide sequence ID" value="NZ_LZSY01000065.1"/>
</dbReference>